<evidence type="ECO:0000259" key="1">
    <source>
        <dbReference type="SMART" id="SM00881"/>
    </source>
</evidence>
<evidence type="ECO:0000313" key="3">
    <source>
        <dbReference type="Proteomes" id="UP001595783"/>
    </source>
</evidence>
<dbReference type="EMBL" id="JBHRZO010000011">
    <property type="protein sequence ID" value="MFC3847483.1"/>
    <property type="molecule type" value="Genomic_DNA"/>
</dbReference>
<accession>A0ABV7ZI29</accession>
<dbReference type="Proteomes" id="UP001595783">
    <property type="component" value="Unassembled WGS sequence"/>
</dbReference>
<dbReference type="PANTHER" id="PTHR33303">
    <property type="entry name" value="CYTOPLASMIC PROTEIN-RELATED"/>
    <property type="match status" value="1"/>
</dbReference>
<sequence>MNRQTLSLLLECHVLGIVGLSPDPHKDSHKVGAYLQAQGYHIVPIYPKVDAPILGQAVYATLQEAHRAHPLDGVIVFRKSAAIMPLAQEFLSLTPLPKLFWMQLGVQNAQATQLLQEHGVGVVQDHCALIEHRRAQG</sequence>
<dbReference type="Gene3D" id="3.40.50.720">
    <property type="entry name" value="NAD(P)-binding Rossmann-like Domain"/>
    <property type="match status" value="1"/>
</dbReference>
<protein>
    <submittedName>
        <fullName evidence="2">CoA-binding protein</fullName>
    </submittedName>
</protein>
<dbReference type="PANTHER" id="PTHR33303:SF2">
    <property type="entry name" value="COA-BINDING DOMAIN-CONTAINING PROTEIN"/>
    <property type="match status" value="1"/>
</dbReference>
<proteinExistence type="predicted"/>
<evidence type="ECO:0000313" key="2">
    <source>
        <dbReference type="EMBL" id="MFC3847483.1"/>
    </source>
</evidence>
<comment type="caution">
    <text evidence="2">The sequence shown here is derived from an EMBL/GenBank/DDBJ whole genome shotgun (WGS) entry which is preliminary data.</text>
</comment>
<keyword evidence="3" id="KW-1185">Reference proteome</keyword>
<organism evidence="2 3">
    <name type="scientific">Helicobacter baculiformis</name>
    <dbReference type="NCBI Taxonomy" id="427351"/>
    <lineage>
        <taxon>Bacteria</taxon>
        <taxon>Pseudomonadati</taxon>
        <taxon>Campylobacterota</taxon>
        <taxon>Epsilonproteobacteria</taxon>
        <taxon>Campylobacterales</taxon>
        <taxon>Helicobacteraceae</taxon>
        <taxon>Helicobacter</taxon>
    </lineage>
</organism>
<feature type="domain" description="CoA-binding" evidence="1">
    <location>
        <begin position="9"/>
        <end position="106"/>
    </location>
</feature>
<dbReference type="InterPro" id="IPR003781">
    <property type="entry name" value="CoA-bd"/>
</dbReference>
<dbReference type="SUPFAM" id="SSF51735">
    <property type="entry name" value="NAD(P)-binding Rossmann-fold domains"/>
    <property type="match status" value="1"/>
</dbReference>
<dbReference type="InterPro" id="IPR036291">
    <property type="entry name" value="NAD(P)-bd_dom_sf"/>
</dbReference>
<dbReference type="SMART" id="SM00881">
    <property type="entry name" value="CoA_binding"/>
    <property type="match status" value="1"/>
</dbReference>
<dbReference type="RefSeq" id="WP_104752785.1">
    <property type="nucleotide sequence ID" value="NZ_FZMF01000046.1"/>
</dbReference>
<dbReference type="Pfam" id="PF13380">
    <property type="entry name" value="CoA_binding_2"/>
    <property type="match status" value="1"/>
</dbReference>
<name>A0ABV7ZI29_9HELI</name>
<reference evidence="3" key="1">
    <citation type="journal article" date="2019" name="Int. J. Syst. Evol. Microbiol.">
        <title>The Global Catalogue of Microorganisms (GCM) 10K type strain sequencing project: providing services to taxonomists for standard genome sequencing and annotation.</title>
        <authorList>
            <consortium name="The Broad Institute Genomics Platform"/>
            <consortium name="The Broad Institute Genome Sequencing Center for Infectious Disease"/>
            <person name="Wu L."/>
            <person name="Ma J."/>
        </authorList>
    </citation>
    <scope>NUCLEOTIDE SEQUENCE [LARGE SCALE GENOMIC DNA]</scope>
    <source>
        <strain evidence="3">CCUG 53816</strain>
    </source>
</reference>
<gene>
    <name evidence="2" type="ORF">ACFOPX_02885</name>
</gene>